<dbReference type="RefSeq" id="WP_111921798.1">
    <property type="nucleotide sequence ID" value="NZ_UAWC01000026.1"/>
</dbReference>
<sequence length="356" mass="39801">MNKLLMTPGPTNVPKRVLKKMSETMLHHRTDQYSAIFEEFNERLKYVFQTKNPVLTFPASGTGGLESAIVNPFSKGDKILAISIGDFGNRFINIAKIHGLEVDEIIVPWGKAVTLDEIKNNLKPEHKGLIITHNETSTAVVNPIEEIGKFLKDRDILYIVDAVSSLGGIDIKMDEWNIDILITASQKALMSPPGLAFIGVSEKALNSCKSSNIPKYYFDYLLAKKYMDKEQAQNPYTPAISLILATNEALKMIEEEGLQNVFLRHEKLANKFREGIKSMNLELYAQNHCYSNTVTAVSFKEEGLASKIKNKLDEEYNIIISGGQGSTKGKLIRIGHMGCINEEMIDKTLYAISKLL</sequence>
<accession>A0A2X2WJL7</accession>
<dbReference type="GO" id="GO:0016491">
    <property type="term" value="F:oxidoreductase activity"/>
    <property type="evidence" value="ECO:0007669"/>
    <property type="project" value="UniProtKB-KW"/>
</dbReference>
<keyword evidence="4 11" id="KW-0808">Transferase</keyword>
<dbReference type="InterPro" id="IPR015424">
    <property type="entry name" value="PyrdxlP-dep_Trfase"/>
</dbReference>
<evidence type="ECO:0000313" key="12">
    <source>
        <dbReference type="Proteomes" id="UP000250223"/>
    </source>
</evidence>
<dbReference type="GO" id="GO:0019265">
    <property type="term" value="P:glycine biosynthetic process, by transamination of glyoxylate"/>
    <property type="evidence" value="ECO:0007669"/>
    <property type="project" value="TreeGrafter"/>
</dbReference>
<evidence type="ECO:0000256" key="8">
    <source>
        <dbReference type="RuleBase" id="RU004075"/>
    </source>
</evidence>
<dbReference type="Pfam" id="PF00266">
    <property type="entry name" value="Aminotran_5"/>
    <property type="match status" value="1"/>
</dbReference>
<dbReference type="GO" id="GO:0004760">
    <property type="term" value="F:L-serine-pyruvate transaminase activity"/>
    <property type="evidence" value="ECO:0007669"/>
    <property type="project" value="TreeGrafter"/>
</dbReference>
<dbReference type="FunFam" id="3.40.640.10:FF:000027">
    <property type="entry name" value="Serine--pyruvate aminotransferase, mitochondrial"/>
    <property type="match status" value="1"/>
</dbReference>
<dbReference type="PROSITE" id="PS00595">
    <property type="entry name" value="AA_TRANSFER_CLASS_5"/>
    <property type="match status" value="1"/>
</dbReference>
<feature type="modified residue" description="N6-(pyridoxal phosphate)lysine" evidence="7">
    <location>
        <position position="187"/>
    </location>
</feature>
<dbReference type="PANTHER" id="PTHR21152">
    <property type="entry name" value="AMINOTRANSFERASE CLASS V"/>
    <property type="match status" value="1"/>
</dbReference>
<keyword evidence="5 7" id="KW-0663">Pyridoxal phosphate</keyword>
<dbReference type="GO" id="GO:0008453">
    <property type="term" value="F:alanine-glyoxylate transaminase activity"/>
    <property type="evidence" value="ECO:0007669"/>
    <property type="project" value="TreeGrafter"/>
</dbReference>
<dbReference type="InterPro" id="IPR024169">
    <property type="entry name" value="SP_NH2Trfase/AEP_transaminase"/>
</dbReference>
<comment type="similarity">
    <text evidence="2 8">Belongs to the class-V pyridoxal-phosphate-dependent aminotransferase family.</text>
</comment>
<dbReference type="Proteomes" id="UP000250223">
    <property type="component" value="Unassembled WGS sequence"/>
</dbReference>
<evidence type="ECO:0000259" key="10">
    <source>
        <dbReference type="Pfam" id="PF00266"/>
    </source>
</evidence>
<feature type="binding site" evidence="6">
    <location>
        <position position="333"/>
    </location>
    <ligand>
        <name>substrate</name>
    </ligand>
</feature>
<name>A0A2X2WJL7_CLOCO</name>
<organism evidence="11 12">
    <name type="scientific">Clostridium cochlearium</name>
    <dbReference type="NCBI Taxonomy" id="1494"/>
    <lineage>
        <taxon>Bacteria</taxon>
        <taxon>Bacillati</taxon>
        <taxon>Bacillota</taxon>
        <taxon>Clostridia</taxon>
        <taxon>Eubacteriales</taxon>
        <taxon>Clostridiaceae</taxon>
        <taxon>Clostridium</taxon>
    </lineage>
</organism>
<gene>
    <name evidence="11" type="ORF">NCTC13028_02387</name>
</gene>
<dbReference type="Gene3D" id="3.40.640.10">
    <property type="entry name" value="Type I PLP-dependent aspartate aminotransferase-like (Major domain)"/>
    <property type="match status" value="1"/>
</dbReference>
<dbReference type="PIRSF" id="PIRSF000524">
    <property type="entry name" value="SPT"/>
    <property type="match status" value="1"/>
</dbReference>
<evidence type="ECO:0000256" key="5">
    <source>
        <dbReference type="ARBA" id="ARBA00022898"/>
    </source>
</evidence>
<dbReference type="AlphaFoldDB" id="A0A2X2WJL7"/>
<feature type="domain" description="Aminotransferase class V" evidence="10">
    <location>
        <begin position="5"/>
        <end position="327"/>
    </location>
</feature>
<dbReference type="InterPro" id="IPR020578">
    <property type="entry name" value="Aminotrans_V_PyrdxlP_BS"/>
</dbReference>
<reference evidence="11 12" key="1">
    <citation type="submission" date="2018-06" db="EMBL/GenBank/DDBJ databases">
        <authorList>
            <consortium name="Pathogen Informatics"/>
            <person name="Doyle S."/>
        </authorList>
    </citation>
    <scope>NUCLEOTIDE SEQUENCE [LARGE SCALE GENOMIC DNA]</scope>
    <source>
        <strain evidence="11 12">NCTC13028</strain>
    </source>
</reference>
<dbReference type="EC" id="1.12.-.-" evidence="11"/>
<dbReference type="SUPFAM" id="SSF53383">
    <property type="entry name" value="PLP-dependent transferases"/>
    <property type="match status" value="1"/>
</dbReference>
<dbReference type="Gene3D" id="3.90.1150.10">
    <property type="entry name" value="Aspartate Aminotransferase, domain 1"/>
    <property type="match status" value="1"/>
</dbReference>
<dbReference type="InterPro" id="IPR015422">
    <property type="entry name" value="PyrdxlP-dep_Trfase_small"/>
</dbReference>
<dbReference type="EMBL" id="UAWC01000026">
    <property type="protein sequence ID" value="SQB36155.1"/>
    <property type="molecule type" value="Genomic_DNA"/>
</dbReference>
<keyword evidence="11" id="KW-0560">Oxidoreductase</keyword>
<comment type="cofactor">
    <cofactor evidence="1 7 9">
        <name>pyridoxal 5'-phosphate</name>
        <dbReference type="ChEBI" id="CHEBI:597326"/>
    </cofactor>
</comment>
<keyword evidence="11" id="KW-0670">Pyruvate</keyword>
<dbReference type="PANTHER" id="PTHR21152:SF40">
    <property type="entry name" value="ALANINE--GLYOXYLATE AMINOTRANSFERASE"/>
    <property type="match status" value="1"/>
</dbReference>
<evidence type="ECO:0000256" key="6">
    <source>
        <dbReference type="PIRSR" id="PIRSR000524-1"/>
    </source>
</evidence>
<evidence type="ECO:0000256" key="2">
    <source>
        <dbReference type="ARBA" id="ARBA00009236"/>
    </source>
</evidence>
<keyword evidence="3 11" id="KW-0032">Aminotransferase</keyword>
<dbReference type="InterPro" id="IPR000192">
    <property type="entry name" value="Aminotrans_V_dom"/>
</dbReference>
<evidence type="ECO:0000256" key="1">
    <source>
        <dbReference type="ARBA" id="ARBA00001933"/>
    </source>
</evidence>
<proteinExistence type="inferred from homology"/>
<protein>
    <submittedName>
        <fullName evidence="11">Serine--pyruvate/aspartate aminotransferase</fullName>
        <ecNumber evidence="11">1.12.-.-</ecNumber>
    </submittedName>
</protein>
<evidence type="ECO:0000256" key="7">
    <source>
        <dbReference type="PIRSR" id="PIRSR000524-50"/>
    </source>
</evidence>
<evidence type="ECO:0000256" key="4">
    <source>
        <dbReference type="ARBA" id="ARBA00022679"/>
    </source>
</evidence>
<evidence type="ECO:0000256" key="9">
    <source>
        <dbReference type="RuleBase" id="RU004504"/>
    </source>
</evidence>
<evidence type="ECO:0000256" key="3">
    <source>
        <dbReference type="ARBA" id="ARBA00022576"/>
    </source>
</evidence>
<dbReference type="InterPro" id="IPR015421">
    <property type="entry name" value="PyrdxlP-dep_Trfase_major"/>
</dbReference>
<evidence type="ECO:0000313" key="11">
    <source>
        <dbReference type="EMBL" id="SQB36155.1"/>
    </source>
</evidence>